<evidence type="ECO:0000313" key="2">
    <source>
        <dbReference type="Proteomes" id="UP001175226"/>
    </source>
</evidence>
<reference evidence="1" key="1">
    <citation type="submission" date="2023-06" db="EMBL/GenBank/DDBJ databases">
        <authorList>
            <consortium name="Lawrence Berkeley National Laboratory"/>
            <person name="Ahrendt S."/>
            <person name="Sahu N."/>
            <person name="Indic B."/>
            <person name="Wong-Bajracharya J."/>
            <person name="Merenyi Z."/>
            <person name="Ke H.-M."/>
            <person name="Monk M."/>
            <person name="Kocsube S."/>
            <person name="Drula E."/>
            <person name="Lipzen A."/>
            <person name="Balint B."/>
            <person name="Henrissat B."/>
            <person name="Andreopoulos B."/>
            <person name="Martin F.M."/>
            <person name="Harder C.B."/>
            <person name="Rigling D."/>
            <person name="Ford K.L."/>
            <person name="Foster G.D."/>
            <person name="Pangilinan J."/>
            <person name="Papanicolaou A."/>
            <person name="Barry K."/>
            <person name="LaButti K."/>
            <person name="Viragh M."/>
            <person name="Koriabine M."/>
            <person name="Yan M."/>
            <person name="Riley R."/>
            <person name="Champramary S."/>
            <person name="Plett K.L."/>
            <person name="Tsai I.J."/>
            <person name="Slot J."/>
            <person name="Sipos G."/>
            <person name="Plett J."/>
            <person name="Nagy L.G."/>
            <person name="Grigoriev I.V."/>
        </authorList>
    </citation>
    <scope>NUCLEOTIDE SEQUENCE</scope>
    <source>
        <strain evidence="1">FPL87.14</strain>
    </source>
</reference>
<dbReference type="InterPro" id="IPR040521">
    <property type="entry name" value="KDZ"/>
</dbReference>
<accession>A0AA39ITB2</accession>
<dbReference type="EMBL" id="JAUEPT010000171">
    <property type="protein sequence ID" value="KAK0430105.1"/>
    <property type="molecule type" value="Genomic_DNA"/>
</dbReference>
<dbReference type="AlphaFoldDB" id="A0AA39ITB2"/>
<dbReference type="Proteomes" id="UP001175226">
    <property type="component" value="Unassembled WGS sequence"/>
</dbReference>
<organism evidence="1 2">
    <name type="scientific">Armillaria borealis</name>
    <dbReference type="NCBI Taxonomy" id="47425"/>
    <lineage>
        <taxon>Eukaryota</taxon>
        <taxon>Fungi</taxon>
        <taxon>Dikarya</taxon>
        <taxon>Basidiomycota</taxon>
        <taxon>Agaricomycotina</taxon>
        <taxon>Agaricomycetes</taxon>
        <taxon>Agaricomycetidae</taxon>
        <taxon>Agaricales</taxon>
        <taxon>Marasmiineae</taxon>
        <taxon>Physalacriaceae</taxon>
        <taxon>Armillaria</taxon>
    </lineage>
</organism>
<sequence>MKLCIGLQTSGIVECFNTRHKLVENMGDLQVGEQYKNTDFVLAIALKDYKLKHTMVTYNIAC</sequence>
<gene>
    <name evidence="1" type="ORF">EV421DRAFT_1913393</name>
</gene>
<proteinExistence type="predicted"/>
<protein>
    <submittedName>
        <fullName evidence="1">Uncharacterized protein</fullName>
    </submittedName>
</protein>
<name>A0AA39ITB2_9AGAR</name>
<dbReference type="Pfam" id="PF18758">
    <property type="entry name" value="KDZ"/>
    <property type="match status" value="1"/>
</dbReference>
<comment type="caution">
    <text evidence="1">The sequence shown here is derived from an EMBL/GenBank/DDBJ whole genome shotgun (WGS) entry which is preliminary data.</text>
</comment>
<evidence type="ECO:0000313" key="1">
    <source>
        <dbReference type="EMBL" id="KAK0430105.1"/>
    </source>
</evidence>
<keyword evidence="2" id="KW-1185">Reference proteome</keyword>